<dbReference type="EMBL" id="GL377571">
    <property type="protein sequence ID" value="EFJ33334.1"/>
    <property type="molecule type" value="Genomic_DNA"/>
</dbReference>
<accession>D8R3S1</accession>
<dbReference type="Gramene" id="EFJ33334">
    <property type="protein sequence ID" value="EFJ33334"/>
    <property type="gene ID" value="SELMODRAFT_407053"/>
</dbReference>
<keyword evidence="2" id="KW-1185">Reference proteome</keyword>
<reference evidence="1 2" key="1">
    <citation type="journal article" date="2011" name="Science">
        <title>The Selaginella genome identifies genetic changes associated with the evolution of vascular plants.</title>
        <authorList>
            <person name="Banks J.A."/>
            <person name="Nishiyama T."/>
            <person name="Hasebe M."/>
            <person name="Bowman J.L."/>
            <person name="Gribskov M."/>
            <person name="dePamphilis C."/>
            <person name="Albert V.A."/>
            <person name="Aono N."/>
            <person name="Aoyama T."/>
            <person name="Ambrose B.A."/>
            <person name="Ashton N.W."/>
            <person name="Axtell M.J."/>
            <person name="Barker E."/>
            <person name="Barker M.S."/>
            <person name="Bennetzen J.L."/>
            <person name="Bonawitz N.D."/>
            <person name="Chapple C."/>
            <person name="Cheng C."/>
            <person name="Correa L.G."/>
            <person name="Dacre M."/>
            <person name="DeBarry J."/>
            <person name="Dreyer I."/>
            <person name="Elias M."/>
            <person name="Engstrom E.M."/>
            <person name="Estelle M."/>
            <person name="Feng L."/>
            <person name="Finet C."/>
            <person name="Floyd S.K."/>
            <person name="Frommer W.B."/>
            <person name="Fujita T."/>
            <person name="Gramzow L."/>
            <person name="Gutensohn M."/>
            <person name="Harholt J."/>
            <person name="Hattori M."/>
            <person name="Heyl A."/>
            <person name="Hirai T."/>
            <person name="Hiwatashi Y."/>
            <person name="Ishikawa M."/>
            <person name="Iwata M."/>
            <person name="Karol K.G."/>
            <person name="Koehler B."/>
            <person name="Kolukisaoglu U."/>
            <person name="Kubo M."/>
            <person name="Kurata T."/>
            <person name="Lalonde S."/>
            <person name="Li K."/>
            <person name="Li Y."/>
            <person name="Litt A."/>
            <person name="Lyons E."/>
            <person name="Manning G."/>
            <person name="Maruyama T."/>
            <person name="Michael T.P."/>
            <person name="Mikami K."/>
            <person name="Miyazaki S."/>
            <person name="Morinaga S."/>
            <person name="Murata T."/>
            <person name="Mueller-Roeber B."/>
            <person name="Nelson D.R."/>
            <person name="Obara M."/>
            <person name="Oguri Y."/>
            <person name="Olmstead R.G."/>
            <person name="Onodera N."/>
            <person name="Petersen B.L."/>
            <person name="Pils B."/>
            <person name="Prigge M."/>
            <person name="Rensing S.A."/>
            <person name="Riano-Pachon D.M."/>
            <person name="Roberts A.W."/>
            <person name="Sato Y."/>
            <person name="Scheller H.V."/>
            <person name="Schulz B."/>
            <person name="Schulz C."/>
            <person name="Shakirov E.V."/>
            <person name="Shibagaki N."/>
            <person name="Shinohara N."/>
            <person name="Shippen D.E."/>
            <person name="Soerensen I."/>
            <person name="Sotooka R."/>
            <person name="Sugimoto N."/>
            <person name="Sugita M."/>
            <person name="Sumikawa N."/>
            <person name="Tanurdzic M."/>
            <person name="Theissen G."/>
            <person name="Ulvskov P."/>
            <person name="Wakazuki S."/>
            <person name="Weng J.K."/>
            <person name="Willats W.W."/>
            <person name="Wipf D."/>
            <person name="Wolf P.G."/>
            <person name="Yang L."/>
            <person name="Zimmer A.D."/>
            <person name="Zhu Q."/>
            <person name="Mitros T."/>
            <person name="Hellsten U."/>
            <person name="Loque D."/>
            <person name="Otillar R."/>
            <person name="Salamov A."/>
            <person name="Schmutz J."/>
            <person name="Shapiro H."/>
            <person name="Lindquist E."/>
            <person name="Lucas S."/>
            <person name="Rokhsar D."/>
            <person name="Grigoriev I.V."/>
        </authorList>
    </citation>
    <scope>NUCLEOTIDE SEQUENCE [LARGE SCALE GENOMIC DNA]</scope>
</reference>
<organism evidence="2">
    <name type="scientific">Selaginella moellendorffii</name>
    <name type="common">Spikemoss</name>
    <dbReference type="NCBI Taxonomy" id="88036"/>
    <lineage>
        <taxon>Eukaryota</taxon>
        <taxon>Viridiplantae</taxon>
        <taxon>Streptophyta</taxon>
        <taxon>Embryophyta</taxon>
        <taxon>Tracheophyta</taxon>
        <taxon>Lycopodiopsida</taxon>
        <taxon>Selaginellales</taxon>
        <taxon>Selaginellaceae</taxon>
        <taxon>Selaginella</taxon>
    </lineage>
</organism>
<proteinExistence type="predicted"/>
<dbReference type="AlphaFoldDB" id="D8R3S1"/>
<evidence type="ECO:0000313" key="1">
    <source>
        <dbReference type="EMBL" id="EFJ33334.1"/>
    </source>
</evidence>
<sequence length="314" mass="36240">MACECGLIAMTKSGRSQYTRFIYFVICRDKYAILYAITDDMDRFSEEIRTHRSTEEKFNEFGDRFIVFTSREALDRVREDGLIMVRTDPEIPVNAFYAKKYLNIRWQLVSCKHGFQSQQLVSCAPLPTEKSYLSIYADEFSSKLSRISTRAEPVISFLLSICNLDYTVFVFRRDEGRFKCCFPISVMPFYKLYDNIEMIIEKTKPCLQEGTAPETIPKTKVFTENGLAQDYAKDCHGTQKRCPTCSHSSRKDNHGNIQLGYLLIILVCKTEPECAFLSARGNSLLSTFEASKIGKDRQLTGWRRVGVFDRFKEV</sequence>
<dbReference type="InParanoid" id="D8R3S1"/>
<dbReference type="HOGENOM" id="CLU_886804_0_0_1"/>
<dbReference type="Proteomes" id="UP000001514">
    <property type="component" value="Unassembled WGS sequence"/>
</dbReference>
<name>D8R3S1_SELML</name>
<dbReference type="KEGG" id="smo:SELMODRAFT_407053"/>
<protein>
    <submittedName>
        <fullName evidence="1">Uncharacterized protein</fullName>
    </submittedName>
</protein>
<gene>
    <name evidence="1" type="ORF">SELMODRAFT_407053</name>
</gene>
<evidence type="ECO:0000313" key="2">
    <source>
        <dbReference type="Proteomes" id="UP000001514"/>
    </source>
</evidence>